<comment type="subcellular location">
    <subcellularLocation>
        <location evidence="1">Nucleus</location>
    </subcellularLocation>
</comment>
<evidence type="ECO:0000256" key="1">
    <source>
        <dbReference type="ARBA" id="ARBA00004123"/>
    </source>
</evidence>
<dbReference type="SMART" id="SM00360">
    <property type="entry name" value="RRM"/>
    <property type="match status" value="1"/>
</dbReference>
<dbReference type="PANTHER" id="PTHR48033">
    <property type="entry name" value="RNA-BINDING (RRM/RBD/RNP MOTIFS) FAMILY PROTEIN"/>
    <property type="match status" value="1"/>
</dbReference>
<dbReference type="GO" id="GO:0010468">
    <property type="term" value="P:regulation of gene expression"/>
    <property type="evidence" value="ECO:0007669"/>
    <property type="project" value="TreeGrafter"/>
</dbReference>
<dbReference type="EMBL" id="UYRU01092813">
    <property type="protein sequence ID" value="VDN38295.1"/>
    <property type="molecule type" value="Genomic_DNA"/>
</dbReference>
<dbReference type="InterPro" id="IPR000504">
    <property type="entry name" value="RRM_dom"/>
</dbReference>
<dbReference type="AlphaFoldDB" id="A0A3P7N6Y3"/>
<dbReference type="InterPro" id="IPR035979">
    <property type="entry name" value="RBD_domain_sf"/>
</dbReference>
<evidence type="ECO:0000313" key="6">
    <source>
        <dbReference type="Proteomes" id="UP000281553"/>
    </source>
</evidence>
<keyword evidence="6" id="KW-1185">Reference proteome</keyword>
<sequence>MDSTKECQLHEYFSTFGIVTDVFLIKGQKSRKYGFVTFCDMDSVKKVLAAHPHVLNETQITVSLARNKHPGDSW</sequence>
<dbReference type="Pfam" id="PF00076">
    <property type="entry name" value="RRM_1"/>
    <property type="match status" value="1"/>
</dbReference>
<reference evidence="5 6" key="1">
    <citation type="submission" date="2018-11" db="EMBL/GenBank/DDBJ databases">
        <authorList>
            <consortium name="Pathogen Informatics"/>
        </authorList>
    </citation>
    <scope>NUCLEOTIDE SEQUENCE [LARGE SCALE GENOMIC DNA]</scope>
</reference>
<proteinExistence type="predicted"/>
<dbReference type="InterPro" id="IPR012677">
    <property type="entry name" value="Nucleotide-bd_a/b_plait_sf"/>
</dbReference>
<evidence type="ECO:0000313" key="5">
    <source>
        <dbReference type="EMBL" id="VDN38295.1"/>
    </source>
</evidence>
<evidence type="ECO:0000256" key="2">
    <source>
        <dbReference type="ARBA" id="ARBA00023242"/>
    </source>
</evidence>
<dbReference type="OrthoDB" id="1875751at2759"/>
<name>A0A3P7N6Y3_DIBLA</name>
<protein>
    <recommendedName>
        <fullName evidence="4">RRM domain-containing protein</fullName>
    </recommendedName>
</protein>
<organism evidence="5 6">
    <name type="scientific">Dibothriocephalus latus</name>
    <name type="common">Fish tapeworm</name>
    <name type="synonym">Diphyllobothrium latum</name>
    <dbReference type="NCBI Taxonomy" id="60516"/>
    <lineage>
        <taxon>Eukaryota</taxon>
        <taxon>Metazoa</taxon>
        <taxon>Spiralia</taxon>
        <taxon>Lophotrochozoa</taxon>
        <taxon>Platyhelminthes</taxon>
        <taxon>Cestoda</taxon>
        <taxon>Eucestoda</taxon>
        <taxon>Diphyllobothriidea</taxon>
        <taxon>Diphyllobothriidae</taxon>
        <taxon>Dibothriocephalus</taxon>
    </lineage>
</organism>
<evidence type="ECO:0000256" key="3">
    <source>
        <dbReference type="PROSITE-ProRule" id="PRU00176"/>
    </source>
</evidence>
<dbReference type="GO" id="GO:0005654">
    <property type="term" value="C:nucleoplasm"/>
    <property type="evidence" value="ECO:0007669"/>
    <property type="project" value="TreeGrafter"/>
</dbReference>
<dbReference type="PANTHER" id="PTHR48033:SF10">
    <property type="entry name" value="RNA-BINDING PROTEIN SQUID"/>
    <property type="match status" value="1"/>
</dbReference>
<keyword evidence="3" id="KW-0694">RNA-binding</keyword>
<dbReference type="PROSITE" id="PS50102">
    <property type="entry name" value="RRM"/>
    <property type="match status" value="1"/>
</dbReference>
<feature type="domain" description="RRM" evidence="4">
    <location>
        <begin position="1"/>
        <end position="67"/>
    </location>
</feature>
<gene>
    <name evidence="5" type="ORF">DILT_LOCUS17571</name>
</gene>
<dbReference type="Gene3D" id="3.30.70.330">
    <property type="match status" value="1"/>
</dbReference>
<dbReference type="GO" id="GO:0000785">
    <property type="term" value="C:chromatin"/>
    <property type="evidence" value="ECO:0007669"/>
    <property type="project" value="TreeGrafter"/>
</dbReference>
<keyword evidence="2" id="KW-0539">Nucleus</keyword>
<evidence type="ECO:0000259" key="4">
    <source>
        <dbReference type="PROSITE" id="PS50102"/>
    </source>
</evidence>
<dbReference type="GO" id="GO:0003723">
    <property type="term" value="F:RNA binding"/>
    <property type="evidence" value="ECO:0007669"/>
    <property type="project" value="UniProtKB-UniRule"/>
</dbReference>
<dbReference type="SUPFAM" id="SSF54928">
    <property type="entry name" value="RNA-binding domain, RBD"/>
    <property type="match status" value="1"/>
</dbReference>
<dbReference type="Proteomes" id="UP000281553">
    <property type="component" value="Unassembled WGS sequence"/>
</dbReference>
<accession>A0A3P7N6Y3</accession>